<comment type="similarity">
    <text evidence="2">Belongs to the YkuD family.</text>
</comment>
<evidence type="ECO:0000313" key="11">
    <source>
        <dbReference type="EMBL" id="ACT50213.1"/>
    </source>
</evidence>
<dbReference type="RefSeq" id="WP_015829747.1">
    <property type="nucleotide sequence ID" value="NC_012969.1"/>
</dbReference>
<dbReference type="GO" id="GO:0016757">
    <property type="term" value="F:glycosyltransferase activity"/>
    <property type="evidence" value="ECO:0007669"/>
    <property type="project" value="UniProtKB-KW"/>
</dbReference>
<feature type="active site" description="Nucleophile" evidence="9">
    <location>
        <position position="134"/>
    </location>
</feature>
<evidence type="ECO:0000256" key="4">
    <source>
        <dbReference type="ARBA" id="ARBA00022679"/>
    </source>
</evidence>
<evidence type="ECO:0000256" key="2">
    <source>
        <dbReference type="ARBA" id="ARBA00005992"/>
    </source>
</evidence>
<dbReference type="GO" id="GO:0005576">
    <property type="term" value="C:extracellular region"/>
    <property type="evidence" value="ECO:0007669"/>
    <property type="project" value="TreeGrafter"/>
</dbReference>
<dbReference type="KEGG" id="mei:Msip34_0966"/>
<dbReference type="SUPFAM" id="SSF141523">
    <property type="entry name" value="L,D-transpeptidase catalytic domain-like"/>
    <property type="match status" value="1"/>
</dbReference>
<keyword evidence="6 9" id="KW-0133">Cell shape</keyword>
<keyword evidence="4" id="KW-0808">Transferase</keyword>
<keyword evidence="8 9" id="KW-0961">Cell wall biogenesis/degradation</keyword>
<evidence type="ECO:0000256" key="1">
    <source>
        <dbReference type="ARBA" id="ARBA00004752"/>
    </source>
</evidence>
<dbReference type="InterPro" id="IPR050979">
    <property type="entry name" value="LD-transpeptidase"/>
</dbReference>
<reference evidence="11 12" key="2">
    <citation type="journal article" date="2011" name="J. Bacteriol.">
        <title>Genomes of three methylotrophs from a single niche uncover genetic and metabolic divergence of Methylophilaceae.</title>
        <authorList>
            <person name="Lapidus A."/>
            <person name="Clum A."/>
            <person name="Labutti K."/>
            <person name="Kaluzhnaya M.G."/>
            <person name="Lim S."/>
            <person name="Beck D.A."/>
            <person name="Glavina Del Rio T."/>
            <person name="Nolan M."/>
            <person name="Mavromatis K."/>
            <person name="Huntemann M."/>
            <person name="Lucas S."/>
            <person name="Lidstrom M.E."/>
            <person name="Ivanova N."/>
            <person name="Chistoserdova L."/>
        </authorList>
    </citation>
    <scope>NUCLEOTIDE SEQUENCE [LARGE SCALE GENOMIC DNA]</scope>
    <source>
        <strain evidence="11 12">SIP3-4</strain>
    </source>
</reference>
<dbReference type="CDD" id="cd16913">
    <property type="entry name" value="YkuD_like"/>
    <property type="match status" value="1"/>
</dbReference>
<keyword evidence="5" id="KW-0378">Hydrolase</keyword>
<organism evidence="11 12">
    <name type="scientific">Methylovorus glucosotrophus (strain SIP3-4)</name>
    <dbReference type="NCBI Taxonomy" id="582744"/>
    <lineage>
        <taxon>Bacteria</taxon>
        <taxon>Pseudomonadati</taxon>
        <taxon>Pseudomonadota</taxon>
        <taxon>Betaproteobacteria</taxon>
        <taxon>Nitrosomonadales</taxon>
        <taxon>Methylophilaceae</taxon>
        <taxon>Methylovorus</taxon>
    </lineage>
</organism>
<dbReference type="EMBL" id="CP001674">
    <property type="protein sequence ID" value="ACT50213.1"/>
    <property type="molecule type" value="Genomic_DNA"/>
</dbReference>
<evidence type="ECO:0000256" key="8">
    <source>
        <dbReference type="ARBA" id="ARBA00023316"/>
    </source>
</evidence>
<dbReference type="eggNOG" id="COG1376">
    <property type="taxonomic scope" value="Bacteria"/>
</dbReference>
<dbReference type="Proteomes" id="UP000002743">
    <property type="component" value="Chromosome"/>
</dbReference>
<evidence type="ECO:0000256" key="5">
    <source>
        <dbReference type="ARBA" id="ARBA00022801"/>
    </source>
</evidence>
<dbReference type="HOGENOM" id="CLU_042399_3_1_4"/>
<protein>
    <submittedName>
        <fullName evidence="11">ErfK/YbiS/YcfS/YnhG family protein</fullName>
    </submittedName>
</protein>
<feature type="domain" description="L,D-TPase catalytic" evidence="10">
    <location>
        <begin position="1"/>
        <end position="158"/>
    </location>
</feature>
<dbReference type="OrthoDB" id="9787225at2"/>
<gene>
    <name evidence="11" type="ordered locus">Msip34_0966</name>
</gene>
<dbReference type="PANTHER" id="PTHR30582:SF24">
    <property type="entry name" value="L,D-TRANSPEPTIDASE ERFK_SRFK-RELATED"/>
    <property type="match status" value="1"/>
</dbReference>
<dbReference type="GO" id="GO:0071972">
    <property type="term" value="F:peptidoglycan L,D-transpeptidase activity"/>
    <property type="evidence" value="ECO:0007669"/>
    <property type="project" value="TreeGrafter"/>
</dbReference>
<dbReference type="InterPro" id="IPR005490">
    <property type="entry name" value="LD_TPept_cat_dom"/>
</dbReference>
<accession>C6XCD8</accession>
<evidence type="ECO:0000256" key="6">
    <source>
        <dbReference type="ARBA" id="ARBA00022960"/>
    </source>
</evidence>
<dbReference type="GO" id="GO:0018104">
    <property type="term" value="P:peptidoglycan-protein cross-linking"/>
    <property type="evidence" value="ECO:0007669"/>
    <property type="project" value="TreeGrafter"/>
</dbReference>
<name>C6XCD8_METGS</name>
<keyword evidence="7 9" id="KW-0573">Peptidoglycan synthesis</keyword>
<sequence length="164" mass="17910">MQINISFKKQQLDVLGDDGALLASYAVSTALNGPGEQKDSGCTPRGAHIVRAKIGAGAAPYTVFRGRRPTGEIWTPELAAHYPGRDWILTRILWLSGCEPGFNRLGQVDSMQRYIYIHGTPDTELMGVAASHGCVRMRNTDVIALFDLVPVGTPVWLEDDTARD</sequence>
<dbReference type="PROSITE" id="PS52029">
    <property type="entry name" value="LD_TPASE"/>
    <property type="match status" value="1"/>
</dbReference>
<dbReference type="GO" id="GO:0071555">
    <property type="term" value="P:cell wall organization"/>
    <property type="evidence" value="ECO:0007669"/>
    <property type="project" value="UniProtKB-UniRule"/>
</dbReference>
<keyword evidence="12" id="KW-1185">Reference proteome</keyword>
<keyword evidence="3" id="KW-0328">Glycosyltransferase</keyword>
<dbReference type="AlphaFoldDB" id="C6XCD8"/>
<feature type="active site" description="Proton donor/acceptor" evidence="9">
    <location>
        <position position="118"/>
    </location>
</feature>
<evidence type="ECO:0000256" key="9">
    <source>
        <dbReference type="PROSITE-ProRule" id="PRU01373"/>
    </source>
</evidence>
<evidence type="ECO:0000256" key="7">
    <source>
        <dbReference type="ARBA" id="ARBA00022984"/>
    </source>
</evidence>
<dbReference type="GO" id="GO:0008360">
    <property type="term" value="P:regulation of cell shape"/>
    <property type="evidence" value="ECO:0007669"/>
    <property type="project" value="UniProtKB-UniRule"/>
</dbReference>
<dbReference type="Gene3D" id="2.40.440.10">
    <property type="entry name" value="L,D-transpeptidase catalytic domain-like"/>
    <property type="match status" value="1"/>
</dbReference>
<proteinExistence type="inferred from homology"/>
<evidence type="ECO:0000313" key="12">
    <source>
        <dbReference type="Proteomes" id="UP000002743"/>
    </source>
</evidence>
<dbReference type="UniPathway" id="UPA00219"/>
<reference evidence="12" key="1">
    <citation type="submission" date="2009-07" db="EMBL/GenBank/DDBJ databases">
        <title>Complete sequence of chromosome of Methylovorus sp. SIP3-4.</title>
        <authorList>
            <person name="Lucas S."/>
            <person name="Copeland A."/>
            <person name="Lapidus A."/>
            <person name="Glavina del Rio T."/>
            <person name="Tice H."/>
            <person name="Bruce D."/>
            <person name="Goodwin L."/>
            <person name="Pitluck S."/>
            <person name="Clum A."/>
            <person name="Larimer F."/>
            <person name="Land M."/>
            <person name="Hauser L."/>
            <person name="Kyrpides N."/>
            <person name="Mikhailova N."/>
            <person name="Kayluzhnaya M."/>
            <person name="Chistoserdova L."/>
        </authorList>
    </citation>
    <scope>NUCLEOTIDE SEQUENCE [LARGE SCALE GENOMIC DNA]</scope>
    <source>
        <strain evidence="12">SIP3-4</strain>
    </source>
</reference>
<dbReference type="Pfam" id="PF03734">
    <property type="entry name" value="YkuD"/>
    <property type="match status" value="1"/>
</dbReference>
<dbReference type="PANTHER" id="PTHR30582">
    <property type="entry name" value="L,D-TRANSPEPTIDASE"/>
    <property type="match status" value="1"/>
</dbReference>
<comment type="pathway">
    <text evidence="1 9">Cell wall biogenesis; peptidoglycan biosynthesis.</text>
</comment>
<evidence type="ECO:0000259" key="10">
    <source>
        <dbReference type="PROSITE" id="PS52029"/>
    </source>
</evidence>
<evidence type="ECO:0000256" key="3">
    <source>
        <dbReference type="ARBA" id="ARBA00022676"/>
    </source>
</evidence>
<dbReference type="STRING" id="582744.Msip34_0966"/>
<dbReference type="InterPro" id="IPR038063">
    <property type="entry name" value="Transpep_catalytic_dom"/>
</dbReference>